<dbReference type="RefSeq" id="WP_203776972.1">
    <property type="nucleotide sequence ID" value="NZ_BAAABO010000014.1"/>
</dbReference>
<feature type="transmembrane region" description="Helical" evidence="1">
    <location>
        <begin position="459"/>
        <end position="479"/>
    </location>
</feature>
<sequence>MTAVLETAGPPAVSTRSRRFSPVRALPWLLPAAALVFALLDTGVSGNDIALYAAYFALDVVLPGTLVHRLVRGSRGNLPEDLGLGAATGMLLLLGGWALAAAVDRFPLLPWWPALIVAPFLVVPRLHRHWRVSDPRPLPALWSWIVAGGLVLLVVVVYPDWVRTPLPPAGGAPYQDLLYHLALVHEMTRAMPFQVPQVAGEALHYHYLSDADVAAGSMITGIDPAVVLLRLWFVPVAGVALLVCAALARELSGRWWAGAGGGVAAILSFPLLLGSPVTPIGVIPISYVSPSQTYVLGLLGLLILFAVDVLRGRALRWGWLLVFPLALAVAGSKSSALPPFLAGLAAALLIVLIRERRRLLPVLGLFGLVLAAVVVGFRLFAGGGAGTLAFQPLAILYWVAPYRQTLGREDTIEVQYGVEHAGLAGGAFLAGLLVWWAVMQAPRLLGVAAVGLGRTRREPAAWLLAGMICAGAGAAFLLWHPSASQNYFFLCAVPFGTVLTAWLLADQARSLRPVVAGAIAGGLWAVIAPRVSPPRPPTQAGWLRALAEPLLLTAAVAAVVAVAALLLWWRRTGRVAWRALFPALIAAVLTAGVAGGAVQQAREVAGAIRWQNAPHRAAQQRTVILPEEMAAAAWLDHHAGRYDLVATNVHCRPISGVPDCDARAFWVAGLGGRRTLVESWGYTDAAVAADGVNGKRYMYQPAPDQAAFQLNQRVFAWGRPEDVAELRRRYHVTWLFGDERAAGGVSPHLSAVATLRYRSGPVSIYQLP</sequence>
<feature type="transmembrane region" description="Helical" evidence="1">
    <location>
        <begin position="138"/>
        <end position="158"/>
    </location>
</feature>
<evidence type="ECO:0000313" key="3">
    <source>
        <dbReference type="Proteomes" id="UP000609879"/>
    </source>
</evidence>
<name>A0ABQ3YJ97_9ACTN</name>
<feature type="transmembrane region" description="Helical" evidence="1">
    <location>
        <begin position="550"/>
        <end position="569"/>
    </location>
</feature>
<feature type="transmembrane region" description="Helical" evidence="1">
    <location>
        <begin position="49"/>
        <end position="70"/>
    </location>
</feature>
<feature type="transmembrane region" description="Helical" evidence="1">
    <location>
        <begin position="255"/>
        <end position="273"/>
    </location>
</feature>
<feature type="transmembrane region" description="Helical" evidence="1">
    <location>
        <begin position="421"/>
        <end position="439"/>
    </location>
</feature>
<feature type="transmembrane region" description="Helical" evidence="1">
    <location>
        <begin position="314"/>
        <end position="330"/>
    </location>
</feature>
<evidence type="ECO:0008006" key="4">
    <source>
        <dbReference type="Google" id="ProtNLM"/>
    </source>
</evidence>
<feature type="transmembrane region" description="Helical" evidence="1">
    <location>
        <begin position="227"/>
        <end position="248"/>
    </location>
</feature>
<feature type="transmembrane region" description="Helical" evidence="1">
    <location>
        <begin position="486"/>
        <end position="505"/>
    </location>
</feature>
<feature type="transmembrane region" description="Helical" evidence="1">
    <location>
        <begin position="109"/>
        <end position="126"/>
    </location>
</feature>
<organism evidence="2 3">
    <name type="scientific">Paractinoplanes deccanensis</name>
    <dbReference type="NCBI Taxonomy" id="113561"/>
    <lineage>
        <taxon>Bacteria</taxon>
        <taxon>Bacillati</taxon>
        <taxon>Actinomycetota</taxon>
        <taxon>Actinomycetes</taxon>
        <taxon>Micromonosporales</taxon>
        <taxon>Micromonosporaceae</taxon>
        <taxon>Paractinoplanes</taxon>
    </lineage>
</organism>
<dbReference type="Proteomes" id="UP000609879">
    <property type="component" value="Unassembled WGS sequence"/>
</dbReference>
<keyword evidence="3" id="KW-1185">Reference proteome</keyword>
<reference evidence="2 3" key="1">
    <citation type="submission" date="2021-01" db="EMBL/GenBank/DDBJ databases">
        <title>Whole genome shotgun sequence of Actinoplanes deccanensis NBRC 13994.</title>
        <authorList>
            <person name="Komaki H."/>
            <person name="Tamura T."/>
        </authorList>
    </citation>
    <scope>NUCLEOTIDE SEQUENCE [LARGE SCALE GENOMIC DNA]</scope>
    <source>
        <strain evidence="2 3">NBRC 13994</strain>
    </source>
</reference>
<comment type="caution">
    <text evidence="2">The sequence shown here is derived from an EMBL/GenBank/DDBJ whole genome shotgun (WGS) entry which is preliminary data.</text>
</comment>
<keyword evidence="1" id="KW-0472">Membrane</keyword>
<feature type="transmembrane region" description="Helical" evidence="1">
    <location>
        <begin position="360"/>
        <end position="377"/>
    </location>
</feature>
<feature type="transmembrane region" description="Helical" evidence="1">
    <location>
        <begin position="511"/>
        <end position="529"/>
    </location>
</feature>
<feature type="transmembrane region" description="Helical" evidence="1">
    <location>
        <begin position="82"/>
        <end position="103"/>
    </location>
</feature>
<evidence type="ECO:0000313" key="2">
    <source>
        <dbReference type="EMBL" id="GID80047.1"/>
    </source>
</evidence>
<evidence type="ECO:0000256" key="1">
    <source>
        <dbReference type="SAM" id="Phobius"/>
    </source>
</evidence>
<feature type="transmembrane region" description="Helical" evidence="1">
    <location>
        <begin position="285"/>
        <end position="307"/>
    </location>
</feature>
<feature type="transmembrane region" description="Helical" evidence="1">
    <location>
        <begin position="575"/>
        <end position="598"/>
    </location>
</feature>
<keyword evidence="1" id="KW-1133">Transmembrane helix</keyword>
<feature type="transmembrane region" description="Helical" evidence="1">
    <location>
        <begin position="336"/>
        <end position="353"/>
    </location>
</feature>
<accession>A0ABQ3YJ97</accession>
<dbReference type="EMBL" id="BOMI01000185">
    <property type="protein sequence ID" value="GID80047.1"/>
    <property type="molecule type" value="Genomic_DNA"/>
</dbReference>
<proteinExistence type="predicted"/>
<protein>
    <recommendedName>
        <fullName evidence="4">Glycosyltransferase RgtA/B/C/D-like domain-containing protein</fullName>
    </recommendedName>
</protein>
<feature type="transmembrane region" description="Helical" evidence="1">
    <location>
        <begin position="25"/>
        <end position="43"/>
    </location>
</feature>
<gene>
    <name evidence="2" type="ORF">Ade02nite_86880</name>
</gene>
<keyword evidence="1" id="KW-0812">Transmembrane</keyword>